<comment type="subcellular location">
    <subcellularLocation>
        <location evidence="1">Cell membrane</location>
        <topology evidence="1">Multi-pass membrane protein</topology>
    </subcellularLocation>
</comment>
<keyword evidence="4 9" id="KW-0812">Transmembrane</keyword>
<proteinExistence type="predicted"/>
<dbReference type="PANTHER" id="PTHR24421">
    <property type="entry name" value="NITRATE/NITRITE SENSOR PROTEIN NARX-RELATED"/>
    <property type="match status" value="1"/>
</dbReference>
<dbReference type="SUPFAM" id="SSF55874">
    <property type="entry name" value="ATPase domain of HSP90 chaperone/DNA topoisomerase II/histidine kinase"/>
    <property type="match status" value="1"/>
</dbReference>
<evidence type="ECO:0000256" key="8">
    <source>
        <dbReference type="ARBA" id="ARBA00023136"/>
    </source>
</evidence>
<evidence type="ECO:0000256" key="5">
    <source>
        <dbReference type="ARBA" id="ARBA00022777"/>
    </source>
</evidence>
<evidence type="ECO:0000256" key="1">
    <source>
        <dbReference type="ARBA" id="ARBA00004651"/>
    </source>
</evidence>
<evidence type="ECO:0000256" key="7">
    <source>
        <dbReference type="ARBA" id="ARBA00023012"/>
    </source>
</evidence>
<evidence type="ECO:0000256" key="2">
    <source>
        <dbReference type="ARBA" id="ARBA00022475"/>
    </source>
</evidence>
<organism evidence="12 13">
    <name type="scientific">Nocardioides nanhaiensis</name>
    <dbReference type="NCBI Taxonomy" id="1476871"/>
    <lineage>
        <taxon>Bacteria</taxon>
        <taxon>Bacillati</taxon>
        <taxon>Actinomycetota</taxon>
        <taxon>Actinomycetes</taxon>
        <taxon>Propionibacteriales</taxon>
        <taxon>Nocardioidaceae</taxon>
        <taxon>Nocardioides</taxon>
    </lineage>
</organism>
<evidence type="ECO:0000256" key="4">
    <source>
        <dbReference type="ARBA" id="ARBA00022692"/>
    </source>
</evidence>
<reference evidence="13" key="1">
    <citation type="journal article" date="2019" name="Int. J. Syst. Evol. Microbiol.">
        <title>The Global Catalogue of Microorganisms (GCM) 10K type strain sequencing project: providing services to taxonomists for standard genome sequencing and annotation.</title>
        <authorList>
            <consortium name="The Broad Institute Genomics Platform"/>
            <consortium name="The Broad Institute Genome Sequencing Center for Infectious Disease"/>
            <person name="Wu L."/>
            <person name="Ma J."/>
        </authorList>
    </citation>
    <scope>NUCLEOTIDE SEQUENCE [LARGE SCALE GENOMIC DNA]</scope>
    <source>
        <strain evidence="13">JCM 18127</strain>
    </source>
</reference>
<dbReference type="EMBL" id="BAABIM010000001">
    <property type="protein sequence ID" value="GAA4675221.1"/>
    <property type="molecule type" value="Genomic_DNA"/>
</dbReference>
<dbReference type="InterPro" id="IPR003594">
    <property type="entry name" value="HATPase_dom"/>
</dbReference>
<keyword evidence="8 9" id="KW-0472">Membrane</keyword>
<dbReference type="CDD" id="cd16917">
    <property type="entry name" value="HATPase_UhpB-NarQ-NarX-like"/>
    <property type="match status" value="1"/>
</dbReference>
<keyword evidence="13" id="KW-1185">Reference proteome</keyword>
<sequence length="416" mass="44916">MAVVGVFAARNLAEREAVNDAAASADLIAEAVIQPALRDDLVDQDPAAVAAMDDAVRQYLENTTLTRIKLWTRDGTIVFSDEPRLLGQRYELDADDLEVFEDPQVRGEISDLSEPENRFERGSGQMLEVYRPVWTPNGTPLLFETYSPYDDVDVRAGQLWRGFAGVTLSSLLFFAALLLPIGARMLVKVRRAQRQREAALEAVVEASAEERRRIAGNLHDGVVQELAATAFTVAGAAARAEQPTRDPGLGRELHESAGTLRASIGSLRSLLVDIYPATLTSGGLAEALDDLAASLRTVGVAVQVEVADDGAALDEDGRRLVFRVAQECLQNVRRHAGAREAVVRLTREEDAGGAWIVLDVADDGVGFDPDQALDAPARGHFGLRVLRDLASAGGAELLLDTARGAGCHWRLRVPLP</sequence>
<evidence type="ECO:0000256" key="9">
    <source>
        <dbReference type="SAM" id="Phobius"/>
    </source>
</evidence>
<evidence type="ECO:0000259" key="10">
    <source>
        <dbReference type="Pfam" id="PF02518"/>
    </source>
</evidence>
<evidence type="ECO:0000256" key="6">
    <source>
        <dbReference type="ARBA" id="ARBA00022989"/>
    </source>
</evidence>
<dbReference type="InterPro" id="IPR050482">
    <property type="entry name" value="Sensor_HK_TwoCompSys"/>
</dbReference>
<evidence type="ECO:0008006" key="14">
    <source>
        <dbReference type="Google" id="ProtNLM"/>
    </source>
</evidence>
<evidence type="ECO:0000313" key="12">
    <source>
        <dbReference type="EMBL" id="GAA4675221.1"/>
    </source>
</evidence>
<protein>
    <recommendedName>
        <fullName evidence="14">Integral membrane sensor signal transduction histidine kinase</fullName>
    </recommendedName>
</protein>
<dbReference type="Pfam" id="PF07730">
    <property type="entry name" value="HisKA_3"/>
    <property type="match status" value="1"/>
</dbReference>
<feature type="transmembrane region" description="Helical" evidence="9">
    <location>
        <begin position="163"/>
        <end position="187"/>
    </location>
</feature>
<keyword evidence="2" id="KW-1003">Cell membrane</keyword>
<feature type="domain" description="Signal transduction histidine kinase subgroup 3 dimerisation and phosphoacceptor" evidence="11">
    <location>
        <begin position="210"/>
        <end position="278"/>
    </location>
</feature>
<gene>
    <name evidence="12" type="ORF">GCM10023226_10470</name>
</gene>
<keyword evidence="6 9" id="KW-1133">Transmembrane helix</keyword>
<keyword evidence="7" id="KW-0902">Two-component regulatory system</keyword>
<dbReference type="Pfam" id="PF02518">
    <property type="entry name" value="HATPase_c"/>
    <property type="match status" value="1"/>
</dbReference>
<dbReference type="Gene3D" id="1.20.5.1930">
    <property type="match status" value="1"/>
</dbReference>
<dbReference type="Proteomes" id="UP001500621">
    <property type="component" value="Unassembled WGS sequence"/>
</dbReference>
<evidence type="ECO:0000256" key="3">
    <source>
        <dbReference type="ARBA" id="ARBA00022679"/>
    </source>
</evidence>
<evidence type="ECO:0000259" key="11">
    <source>
        <dbReference type="Pfam" id="PF07730"/>
    </source>
</evidence>
<name>A0ABP8VY12_9ACTN</name>
<dbReference type="Gene3D" id="3.30.565.10">
    <property type="entry name" value="Histidine kinase-like ATPase, C-terminal domain"/>
    <property type="match status" value="1"/>
</dbReference>
<dbReference type="PANTHER" id="PTHR24421:SF37">
    <property type="entry name" value="SENSOR HISTIDINE KINASE NARS"/>
    <property type="match status" value="1"/>
</dbReference>
<accession>A0ABP8VY12</accession>
<evidence type="ECO:0000313" key="13">
    <source>
        <dbReference type="Proteomes" id="UP001500621"/>
    </source>
</evidence>
<dbReference type="InterPro" id="IPR036890">
    <property type="entry name" value="HATPase_C_sf"/>
</dbReference>
<keyword evidence="3" id="KW-0808">Transferase</keyword>
<comment type="caution">
    <text evidence="12">The sequence shown here is derived from an EMBL/GenBank/DDBJ whole genome shotgun (WGS) entry which is preliminary data.</text>
</comment>
<keyword evidence="5" id="KW-0418">Kinase</keyword>
<feature type="domain" description="Histidine kinase/HSP90-like ATPase" evidence="10">
    <location>
        <begin position="320"/>
        <end position="415"/>
    </location>
</feature>
<dbReference type="InterPro" id="IPR011712">
    <property type="entry name" value="Sig_transdc_His_kin_sub3_dim/P"/>
</dbReference>